<name>A0A200Q132_MACCD</name>
<dbReference type="GO" id="GO:0005886">
    <property type="term" value="C:plasma membrane"/>
    <property type="evidence" value="ECO:0007669"/>
    <property type="project" value="TreeGrafter"/>
</dbReference>
<gene>
    <name evidence="1" type="ORF">BVC80_847g9</name>
</gene>
<dbReference type="InParanoid" id="A0A200Q132"/>
<proteinExistence type="predicted"/>
<dbReference type="OMA" id="ITLESWM"/>
<dbReference type="PANTHER" id="PTHR27003:SF296">
    <property type="entry name" value="PROTEIN KINASE DOMAIN-CONTAINING PROTEIN"/>
    <property type="match status" value="1"/>
</dbReference>
<evidence type="ECO:0008006" key="3">
    <source>
        <dbReference type="Google" id="ProtNLM"/>
    </source>
</evidence>
<reference evidence="1 2" key="1">
    <citation type="journal article" date="2017" name="Mol. Plant">
        <title>The Genome of Medicinal Plant Macleaya cordata Provides New Insights into Benzylisoquinoline Alkaloids Metabolism.</title>
        <authorList>
            <person name="Liu X."/>
            <person name="Liu Y."/>
            <person name="Huang P."/>
            <person name="Ma Y."/>
            <person name="Qing Z."/>
            <person name="Tang Q."/>
            <person name="Cao H."/>
            <person name="Cheng P."/>
            <person name="Zheng Y."/>
            <person name="Yuan Z."/>
            <person name="Zhou Y."/>
            <person name="Liu J."/>
            <person name="Tang Z."/>
            <person name="Zhuo Y."/>
            <person name="Zhang Y."/>
            <person name="Yu L."/>
            <person name="Huang J."/>
            <person name="Yang P."/>
            <person name="Peng Q."/>
            <person name="Zhang J."/>
            <person name="Jiang W."/>
            <person name="Zhang Z."/>
            <person name="Lin K."/>
            <person name="Ro D.K."/>
            <person name="Chen X."/>
            <person name="Xiong X."/>
            <person name="Shang Y."/>
            <person name="Huang S."/>
            <person name="Zeng J."/>
        </authorList>
    </citation>
    <scope>NUCLEOTIDE SEQUENCE [LARGE SCALE GENOMIC DNA]</scope>
    <source>
        <strain evidence="2">cv. BLH2017</strain>
        <tissue evidence="1">Root</tissue>
    </source>
</reference>
<organism evidence="1 2">
    <name type="scientific">Macleaya cordata</name>
    <name type="common">Five-seeded plume-poppy</name>
    <name type="synonym">Bocconia cordata</name>
    <dbReference type="NCBI Taxonomy" id="56857"/>
    <lineage>
        <taxon>Eukaryota</taxon>
        <taxon>Viridiplantae</taxon>
        <taxon>Streptophyta</taxon>
        <taxon>Embryophyta</taxon>
        <taxon>Tracheophyta</taxon>
        <taxon>Spermatophyta</taxon>
        <taxon>Magnoliopsida</taxon>
        <taxon>Ranunculales</taxon>
        <taxon>Papaveraceae</taxon>
        <taxon>Papaveroideae</taxon>
        <taxon>Macleaya</taxon>
    </lineage>
</organism>
<dbReference type="Proteomes" id="UP000195402">
    <property type="component" value="Unassembled WGS sequence"/>
</dbReference>
<dbReference type="OrthoDB" id="1557132at2759"/>
<protein>
    <recommendedName>
        <fullName evidence="3">Protein kinase domain</fullName>
    </recommendedName>
</protein>
<dbReference type="Gene3D" id="1.10.510.10">
    <property type="entry name" value="Transferase(Phosphotransferase) domain 1"/>
    <property type="match status" value="1"/>
</dbReference>
<dbReference type="STRING" id="56857.A0A200Q132"/>
<keyword evidence="2" id="KW-1185">Reference proteome</keyword>
<sequence length="108" mass="12070">MQVLIDVRSALNPALPREQVNLAEWAMQWHKKGLLEKIIDPKIAGTISDGSLKKFAEAAEKCLAEYGVDRPSMGDVLWNLEYALQPQEASSQLDAVNETRLIKPKILI</sequence>
<dbReference type="EMBL" id="MVGT01003363">
    <property type="protein sequence ID" value="OVA04157.1"/>
    <property type="molecule type" value="Genomic_DNA"/>
</dbReference>
<comment type="caution">
    <text evidence="1">The sequence shown here is derived from an EMBL/GenBank/DDBJ whole genome shotgun (WGS) entry which is preliminary data.</text>
</comment>
<dbReference type="AlphaFoldDB" id="A0A200Q132"/>
<dbReference type="InterPro" id="IPR045272">
    <property type="entry name" value="ANXUR1/2-like"/>
</dbReference>
<dbReference type="GO" id="GO:0009506">
    <property type="term" value="C:plasmodesma"/>
    <property type="evidence" value="ECO:0007669"/>
    <property type="project" value="TreeGrafter"/>
</dbReference>
<evidence type="ECO:0000313" key="2">
    <source>
        <dbReference type="Proteomes" id="UP000195402"/>
    </source>
</evidence>
<accession>A0A200Q132</accession>
<evidence type="ECO:0000313" key="1">
    <source>
        <dbReference type="EMBL" id="OVA04157.1"/>
    </source>
</evidence>
<dbReference type="GO" id="GO:0004714">
    <property type="term" value="F:transmembrane receptor protein tyrosine kinase activity"/>
    <property type="evidence" value="ECO:0007669"/>
    <property type="project" value="InterPro"/>
</dbReference>
<dbReference type="PANTHER" id="PTHR27003">
    <property type="entry name" value="OS07G0166700 PROTEIN"/>
    <property type="match status" value="1"/>
</dbReference>